<gene>
    <name evidence="2" type="ORF">PhCBS80983_g02826</name>
</gene>
<dbReference type="AlphaFoldDB" id="A0A507E653"/>
<dbReference type="PANTHER" id="PTHR47562:SF2">
    <property type="entry name" value="CARBOXYMETHYLENEBUTENOLIDASE-RELATED"/>
    <property type="match status" value="1"/>
</dbReference>
<sequence length="271" mass="30074">MLTKESYVDLPTSTTPMRVFVIEPNLPSYPNAKFPAVIVWSEIYQVTGPVSRFATQIASQGYIVCCPSVYHEFEGPEPLAYDEKGTDRGNVLKVEKELKAYDEDAKLVVDWLLNESARCSGRVGSTGMCLGGHLAFRTAFDPRVSAAVCFFPTDIHSETLGRNERSNTLSLVSQGSLSHAELLILLGKQDTHIPRAGRDLIRKTLEDADVVVSWCEYQAQHAFIRDTSSKNRYDAALTAVCFQQMLELFHRTLVLDLGQKVGASGKIEHVC</sequence>
<dbReference type="EMBL" id="QEAQ01000031">
    <property type="protein sequence ID" value="TPX58857.1"/>
    <property type="molecule type" value="Genomic_DNA"/>
</dbReference>
<protein>
    <recommendedName>
        <fullName evidence="1">Dienelactone hydrolase domain-containing protein</fullName>
    </recommendedName>
</protein>
<dbReference type="PANTHER" id="PTHR47562">
    <property type="match status" value="1"/>
</dbReference>
<dbReference type="InterPro" id="IPR029058">
    <property type="entry name" value="AB_hydrolase_fold"/>
</dbReference>
<dbReference type="Gene3D" id="3.40.50.1820">
    <property type="entry name" value="alpha/beta hydrolase"/>
    <property type="match status" value="1"/>
</dbReference>
<evidence type="ECO:0000313" key="3">
    <source>
        <dbReference type="Proteomes" id="UP000318582"/>
    </source>
</evidence>
<organism evidence="2 3">
    <name type="scientific">Powellomyces hirtus</name>
    <dbReference type="NCBI Taxonomy" id="109895"/>
    <lineage>
        <taxon>Eukaryota</taxon>
        <taxon>Fungi</taxon>
        <taxon>Fungi incertae sedis</taxon>
        <taxon>Chytridiomycota</taxon>
        <taxon>Chytridiomycota incertae sedis</taxon>
        <taxon>Chytridiomycetes</taxon>
        <taxon>Spizellomycetales</taxon>
        <taxon>Powellomycetaceae</taxon>
        <taxon>Powellomyces</taxon>
    </lineage>
</organism>
<reference evidence="2 3" key="1">
    <citation type="journal article" date="2019" name="Sci. Rep.">
        <title>Comparative genomics of chytrid fungi reveal insights into the obligate biotrophic and pathogenic lifestyle of Synchytrium endobioticum.</title>
        <authorList>
            <person name="van de Vossenberg B.T.L.H."/>
            <person name="Warris S."/>
            <person name="Nguyen H.D.T."/>
            <person name="van Gent-Pelzer M.P.E."/>
            <person name="Joly D.L."/>
            <person name="van de Geest H.C."/>
            <person name="Bonants P.J.M."/>
            <person name="Smith D.S."/>
            <person name="Levesque C.A."/>
            <person name="van der Lee T.A.J."/>
        </authorList>
    </citation>
    <scope>NUCLEOTIDE SEQUENCE [LARGE SCALE GENOMIC DNA]</scope>
    <source>
        <strain evidence="2 3">CBS 809.83</strain>
    </source>
</reference>
<dbReference type="Pfam" id="PF01738">
    <property type="entry name" value="DLH"/>
    <property type="match status" value="1"/>
</dbReference>
<keyword evidence="3" id="KW-1185">Reference proteome</keyword>
<dbReference type="InterPro" id="IPR002925">
    <property type="entry name" value="Dienelactn_hydro"/>
</dbReference>
<dbReference type="STRING" id="109895.A0A507E653"/>
<dbReference type="Proteomes" id="UP000318582">
    <property type="component" value="Unassembled WGS sequence"/>
</dbReference>
<accession>A0A507E653</accession>
<evidence type="ECO:0000313" key="2">
    <source>
        <dbReference type="EMBL" id="TPX58857.1"/>
    </source>
</evidence>
<evidence type="ECO:0000259" key="1">
    <source>
        <dbReference type="Pfam" id="PF01738"/>
    </source>
</evidence>
<proteinExistence type="predicted"/>
<dbReference type="GO" id="GO:0016787">
    <property type="term" value="F:hydrolase activity"/>
    <property type="evidence" value="ECO:0007669"/>
    <property type="project" value="InterPro"/>
</dbReference>
<comment type="caution">
    <text evidence="2">The sequence shown here is derived from an EMBL/GenBank/DDBJ whole genome shotgun (WGS) entry which is preliminary data.</text>
</comment>
<dbReference type="SUPFAM" id="SSF53474">
    <property type="entry name" value="alpha/beta-Hydrolases"/>
    <property type="match status" value="1"/>
</dbReference>
<feature type="domain" description="Dienelactone hydrolase" evidence="1">
    <location>
        <begin position="30"/>
        <end position="251"/>
    </location>
</feature>
<name>A0A507E653_9FUNG</name>